<sequence length="65" mass="7293">MSNTTKSLNYEPADPDKMRLPKGSCCGNCHHIRRCKAMFGHTEADTYCDWSPSRFIPAKTEGTAQ</sequence>
<evidence type="ECO:0000313" key="1">
    <source>
        <dbReference type="EMBL" id="PJD70921.1"/>
    </source>
</evidence>
<reference evidence="1 2" key="1">
    <citation type="journal article" date="2017" name="J. Antimicrob. Chemother.">
        <title>Characterization of the population structure, drug resistance mechanisms and plasmids of the community-associated Enterobacter cloacae complex in China.</title>
        <authorList>
            <person name="Zhou K."/>
            <person name="Yu W."/>
            <person name="Cao X."/>
            <person name="Shen P."/>
            <person name="Lu H."/>
            <person name="Luo Q."/>
            <person name="Rossen J.W.A."/>
            <person name="Xiao Y."/>
        </authorList>
    </citation>
    <scope>NUCLEOTIDE SEQUENCE [LARGE SCALE GENOMIC DNA]</scope>
    <source>
        <strain evidence="1">ECC1097</strain>
    </source>
</reference>
<dbReference type="AlphaFoldDB" id="A0A2J0PF40"/>
<evidence type="ECO:0000313" key="2">
    <source>
        <dbReference type="Proteomes" id="UP000230495"/>
    </source>
</evidence>
<dbReference type="OrthoDB" id="8812833at2"/>
<organism evidence="1">
    <name type="scientific">Enterobacter kobei</name>
    <dbReference type="NCBI Taxonomy" id="208224"/>
    <lineage>
        <taxon>Bacteria</taxon>
        <taxon>Pseudomonadati</taxon>
        <taxon>Pseudomonadota</taxon>
        <taxon>Gammaproteobacteria</taxon>
        <taxon>Enterobacterales</taxon>
        <taxon>Enterobacteriaceae</taxon>
        <taxon>Enterobacter</taxon>
        <taxon>Enterobacter cloacae complex</taxon>
    </lineage>
</organism>
<proteinExistence type="predicted"/>
<accession>A0A2J0PF40</accession>
<protein>
    <submittedName>
        <fullName evidence="1">Uncharacterized protein</fullName>
    </submittedName>
</protein>
<dbReference type="EMBL" id="NEEU01000017">
    <property type="protein sequence ID" value="PJD70921.1"/>
    <property type="molecule type" value="Genomic_DNA"/>
</dbReference>
<name>A0A2J0PF40_9ENTR</name>
<dbReference type="RefSeq" id="WP_063154063.1">
    <property type="nucleotide sequence ID" value="NZ_FJYB01000002.1"/>
</dbReference>
<dbReference type="Proteomes" id="UP000230495">
    <property type="component" value="Unassembled WGS sequence"/>
</dbReference>
<gene>
    <name evidence="1" type="ORF">B9Q37_20450</name>
</gene>
<comment type="caution">
    <text evidence="1">The sequence shown here is derived from an EMBL/GenBank/DDBJ whole genome shotgun (WGS) entry which is preliminary data.</text>
</comment>